<accession>A0ABV9P5U8</accession>
<gene>
    <name evidence="2" type="ORF">ACFO3U_05525</name>
</gene>
<proteinExistence type="predicted"/>
<keyword evidence="1" id="KW-0732">Signal</keyword>
<dbReference type="EMBL" id="JBHSGW010000004">
    <property type="protein sequence ID" value="MFC4739447.1"/>
    <property type="molecule type" value="Genomic_DNA"/>
</dbReference>
<evidence type="ECO:0000313" key="3">
    <source>
        <dbReference type="Proteomes" id="UP001595885"/>
    </source>
</evidence>
<name>A0ABV9P5U8_9FLAO</name>
<dbReference type="RefSeq" id="WP_379738937.1">
    <property type="nucleotide sequence ID" value="NZ_JBHSGW010000004.1"/>
</dbReference>
<evidence type="ECO:0000313" key="2">
    <source>
        <dbReference type="EMBL" id="MFC4739447.1"/>
    </source>
</evidence>
<keyword evidence="3" id="KW-1185">Reference proteome</keyword>
<sequence length="228" mass="26417">MKIKLLFFLFFSTVMIAQSNFERAEKLYSENKLSESKKLFEDYLKANPNHSKATEYLGDIAGKEKKWDVAISYYEKLKEKFPSIANYHYKFGGAMGMKAKNVNKFKALGMIDDIETAFLTAAKLDEKHIDTRWALVMLYIELPGIVGGSETKAQKYATELLNLSKVDGYLAKGYIDVYFERYTKAENNYKKAHEIGNSNTTYEKLYDLYLNKMKNKTKADQLKKEFKN</sequence>
<evidence type="ECO:0000256" key="1">
    <source>
        <dbReference type="SAM" id="SignalP"/>
    </source>
</evidence>
<dbReference type="InterPro" id="IPR011990">
    <property type="entry name" value="TPR-like_helical_dom_sf"/>
</dbReference>
<dbReference type="Proteomes" id="UP001595885">
    <property type="component" value="Unassembled WGS sequence"/>
</dbReference>
<feature type="chain" id="PRO_5046556697" evidence="1">
    <location>
        <begin position="18"/>
        <end position="228"/>
    </location>
</feature>
<dbReference type="SUPFAM" id="SSF48452">
    <property type="entry name" value="TPR-like"/>
    <property type="match status" value="1"/>
</dbReference>
<dbReference type="SUPFAM" id="SSF81901">
    <property type="entry name" value="HCP-like"/>
    <property type="match status" value="1"/>
</dbReference>
<protein>
    <submittedName>
        <fullName evidence="2">Tetratricopeptide repeat protein</fullName>
    </submittedName>
</protein>
<comment type="caution">
    <text evidence="2">The sequence shown here is derived from an EMBL/GenBank/DDBJ whole genome shotgun (WGS) entry which is preliminary data.</text>
</comment>
<feature type="signal peptide" evidence="1">
    <location>
        <begin position="1"/>
        <end position="17"/>
    </location>
</feature>
<reference evidence="3" key="1">
    <citation type="journal article" date="2019" name="Int. J. Syst. Evol. Microbiol.">
        <title>The Global Catalogue of Microorganisms (GCM) 10K type strain sequencing project: providing services to taxonomists for standard genome sequencing and annotation.</title>
        <authorList>
            <consortium name="The Broad Institute Genomics Platform"/>
            <consortium name="The Broad Institute Genome Sequencing Center for Infectious Disease"/>
            <person name="Wu L."/>
            <person name="Ma J."/>
        </authorList>
    </citation>
    <scope>NUCLEOTIDE SEQUENCE [LARGE SCALE GENOMIC DNA]</scope>
    <source>
        <strain evidence="3">CCUG 50349</strain>
    </source>
</reference>
<organism evidence="2 3">
    <name type="scientific">Flavobacterium ponti</name>
    <dbReference type="NCBI Taxonomy" id="665133"/>
    <lineage>
        <taxon>Bacteria</taxon>
        <taxon>Pseudomonadati</taxon>
        <taxon>Bacteroidota</taxon>
        <taxon>Flavobacteriia</taxon>
        <taxon>Flavobacteriales</taxon>
        <taxon>Flavobacteriaceae</taxon>
        <taxon>Flavobacterium</taxon>
    </lineage>
</organism>
<dbReference type="Gene3D" id="1.25.40.10">
    <property type="entry name" value="Tetratricopeptide repeat domain"/>
    <property type="match status" value="1"/>
</dbReference>